<reference evidence="2" key="1">
    <citation type="journal article" date="2020" name="Stud. Mycol.">
        <title>101 Dothideomycetes genomes: a test case for predicting lifestyles and emergence of pathogens.</title>
        <authorList>
            <person name="Haridas S."/>
            <person name="Albert R."/>
            <person name="Binder M."/>
            <person name="Bloem J."/>
            <person name="Labutti K."/>
            <person name="Salamov A."/>
            <person name="Andreopoulos B."/>
            <person name="Baker S."/>
            <person name="Barry K."/>
            <person name="Bills G."/>
            <person name="Bluhm B."/>
            <person name="Cannon C."/>
            <person name="Castanera R."/>
            <person name="Culley D."/>
            <person name="Daum C."/>
            <person name="Ezra D."/>
            <person name="Gonzalez J."/>
            <person name="Henrissat B."/>
            <person name="Kuo A."/>
            <person name="Liang C."/>
            <person name="Lipzen A."/>
            <person name="Lutzoni F."/>
            <person name="Magnuson J."/>
            <person name="Mondo S."/>
            <person name="Nolan M."/>
            <person name="Ohm R."/>
            <person name="Pangilinan J."/>
            <person name="Park H.-J."/>
            <person name="Ramirez L."/>
            <person name="Alfaro M."/>
            <person name="Sun H."/>
            <person name="Tritt A."/>
            <person name="Yoshinaga Y."/>
            <person name="Zwiers L.-H."/>
            <person name="Turgeon B."/>
            <person name="Goodwin S."/>
            <person name="Spatafora J."/>
            <person name="Crous P."/>
            <person name="Grigoriev I."/>
        </authorList>
    </citation>
    <scope>NUCLEOTIDE SEQUENCE</scope>
    <source>
        <strain evidence="2">CBS 109.77</strain>
    </source>
</reference>
<name>A0A6A6XXF8_9PLEO</name>
<dbReference type="Proteomes" id="UP000799757">
    <property type="component" value="Unassembled WGS sequence"/>
</dbReference>
<evidence type="ECO:0000256" key="1">
    <source>
        <dbReference type="SAM" id="MobiDB-lite"/>
    </source>
</evidence>
<proteinExistence type="predicted"/>
<gene>
    <name evidence="2" type="ORF">K505DRAFT_354987</name>
</gene>
<evidence type="ECO:0000313" key="2">
    <source>
        <dbReference type="EMBL" id="KAF2801120.1"/>
    </source>
</evidence>
<protein>
    <submittedName>
        <fullName evidence="2">Uncharacterized protein</fullName>
    </submittedName>
</protein>
<keyword evidence="3" id="KW-1185">Reference proteome</keyword>
<dbReference type="OrthoDB" id="3798318at2759"/>
<accession>A0A6A6XXF8</accession>
<organism evidence="2 3">
    <name type="scientific">Melanomma pulvis-pyrius CBS 109.77</name>
    <dbReference type="NCBI Taxonomy" id="1314802"/>
    <lineage>
        <taxon>Eukaryota</taxon>
        <taxon>Fungi</taxon>
        <taxon>Dikarya</taxon>
        <taxon>Ascomycota</taxon>
        <taxon>Pezizomycotina</taxon>
        <taxon>Dothideomycetes</taxon>
        <taxon>Pleosporomycetidae</taxon>
        <taxon>Pleosporales</taxon>
        <taxon>Melanommataceae</taxon>
        <taxon>Melanomma</taxon>
    </lineage>
</organism>
<feature type="region of interest" description="Disordered" evidence="1">
    <location>
        <begin position="1"/>
        <end position="28"/>
    </location>
</feature>
<evidence type="ECO:0000313" key="3">
    <source>
        <dbReference type="Proteomes" id="UP000799757"/>
    </source>
</evidence>
<dbReference type="EMBL" id="MU001738">
    <property type="protein sequence ID" value="KAF2801120.1"/>
    <property type="molecule type" value="Genomic_DNA"/>
</dbReference>
<feature type="compositionally biased region" description="Polar residues" evidence="1">
    <location>
        <begin position="10"/>
        <end position="28"/>
    </location>
</feature>
<sequence length="129" mass="14675">MPPPAAVRTAFSQSSHTTPPEKTNTRGFSGTLELPYGQDMVLTSLSAFRRTAITNSRPLFYIATRTRTWNKYLQLLDTPEFFQSLPRRTLSPLKYTEMVATALDSCQLHIARRIFAEIQLRINGFNTYG</sequence>
<dbReference type="AlphaFoldDB" id="A0A6A6XXF8"/>